<comment type="caution">
    <text evidence="3">The sequence shown here is derived from an EMBL/GenBank/DDBJ whole genome shotgun (WGS) entry which is preliminary data.</text>
</comment>
<organism evidence="3 4">
    <name type="scientific">Paenibacillus hodogayensis</name>
    <dbReference type="NCBI Taxonomy" id="279208"/>
    <lineage>
        <taxon>Bacteria</taxon>
        <taxon>Bacillati</taxon>
        <taxon>Bacillota</taxon>
        <taxon>Bacilli</taxon>
        <taxon>Bacillales</taxon>
        <taxon>Paenibacillaceae</taxon>
        <taxon>Paenibacillus</taxon>
    </lineage>
</organism>
<keyword evidence="1" id="KW-0472">Membrane</keyword>
<feature type="domain" description="DUF1468" evidence="2">
    <location>
        <begin position="12"/>
        <end position="153"/>
    </location>
</feature>
<gene>
    <name evidence="3" type="ORF">ACFFNY_06920</name>
</gene>
<name>A0ABV5VSP3_9BACL</name>
<proteinExistence type="predicted"/>
<feature type="transmembrane region" description="Helical" evidence="1">
    <location>
        <begin position="6"/>
        <end position="26"/>
    </location>
</feature>
<dbReference type="Proteomes" id="UP001589619">
    <property type="component" value="Unassembled WGS sequence"/>
</dbReference>
<feature type="transmembrane region" description="Helical" evidence="1">
    <location>
        <begin position="47"/>
        <end position="64"/>
    </location>
</feature>
<sequence length="158" mass="17240">MMSRTVHIARLLTALLFLAIGLITLWHSHELPFGSLRQLKPGFFPNVFGGLLTGLSVLMLIGLVRNRPHHTDGVGAQEADEPVHWKGLLSFIGIFVLFLAITYALGFVIAMFVALAASGFVLGLRGWRLAVLAIATTAAIWLIFDLWLGVSLPPGIWL</sequence>
<keyword evidence="1" id="KW-0812">Transmembrane</keyword>
<dbReference type="EMBL" id="JBHMAG010000005">
    <property type="protein sequence ID" value="MFB9751293.1"/>
    <property type="molecule type" value="Genomic_DNA"/>
</dbReference>
<accession>A0ABV5VSP3</accession>
<keyword evidence="1" id="KW-1133">Transmembrane helix</keyword>
<dbReference type="InterPro" id="IPR009936">
    <property type="entry name" value="DUF1468"/>
</dbReference>
<dbReference type="Pfam" id="PF07331">
    <property type="entry name" value="TctB"/>
    <property type="match status" value="1"/>
</dbReference>
<dbReference type="RefSeq" id="WP_344917279.1">
    <property type="nucleotide sequence ID" value="NZ_BAAAYO010000021.1"/>
</dbReference>
<evidence type="ECO:0000313" key="4">
    <source>
        <dbReference type="Proteomes" id="UP001589619"/>
    </source>
</evidence>
<keyword evidence="4" id="KW-1185">Reference proteome</keyword>
<feature type="transmembrane region" description="Helical" evidence="1">
    <location>
        <begin position="88"/>
        <end position="117"/>
    </location>
</feature>
<protein>
    <submittedName>
        <fullName evidence="3">Tripartite tricarboxylate transporter TctB family protein</fullName>
    </submittedName>
</protein>
<evidence type="ECO:0000313" key="3">
    <source>
        <dbReference type="EMBL" id="MFB9751293.1"/>
    </source>
</evidence>
<feature type="transmembrane region" description="Helical" evidence="1">
    <location>
        <begin position="129"/>
        <end position="150"/>
    </location>
</feature>
<evidence type="ECO:0000256" key="1">
    <source>
        <dbReference type="SAM" id="Phobius"/>
    </source>
</evidence>
<evidence type="ECO:0000259" key="2">
    <source>
        <dbReference type="Pfam" id="PF07331"/>
    </source>
</evidence>
<reference evidence="3 4" key="1">
    <citation type="submission" date="2024-09" db="EMBL/GenBank/DDBJ databases">
        <authorList>
            <person name="Sun Q."/>
            <person name="Mori K."/>
        </authorList>
    </citation>
    <scope>NUCLEOTIDE SEQUENCE [LARGE SCALE GENOMIC DNA]</scope>
    <source>
        <strain evidence="3 4">JCM 12520</strain>
    </source>
</reference>